<reference evidence="1" key="2">
    <citation type="journal article" date="2016" name="Fungal Biol.">
        <title>Ochratoxin A production by Penicillium thymicola.</title>
        <authorList>
            <person name="Nguyen H.D.T."/>
            <person name="McMullin D.R."/>
            <person name="Ponomareva E."/>
            <person name="Riley R."/>
            <person name="Pomraning K.R."/>
            <person name="Baker S.E."/>
            <person name="Seifert K.A."/>
        </authorList>
    </citation>
    <scope>NUCLEOTIDE SEQUENCE</scope>
    <source>
        <strain evidence="1">DAOM 180753</strain>
    </source>
</reference>
<protein>
    <submittedName>
        <fullName evidence="1">Uncharacterized protein</fullName>
    </submittedName>
</protein>
<evidence type="ECO:0000313" key="1">
    <source>
        <dbReference type="EMBL" id="KAJ9489309.1"/>
    </source>
</evidence>
<accession>A0AAI9TLB6</accession>
<gene>
    <name evidence="1" type="ORF">VN97_g3977</name>
</gene>
<sequence>MPSIRAFIFGRRPRERSSIPNGLYSLPYSRTARRITSHNSTNYEWQWAPLVKLGEQLPLHLAPSIMDRGSYALEHHPKLVCYRLSLCSDAFNRVYKPLDF</sequence>
<comment type="caution">
    <text evidence="1">The sequence shown here is derived from an EMBL/GenBank/DDBJ whole genome shotgun (WGS) entry which is preliminary data.</text>
</comment>
<proteinExistence type="predicted"/>
<dbReference type="EMBL" id="LACB01000088">
    <property type="protein sequence ID" value="KAJ9489309.1"/>
    <property type="molecule type" value="Genomic_DNA"/>
</dbReference>
<organism evidence="1 2">
    <name type="scientific">Penicillium thymicola</name>
    <dbReference type="NCBI Taxonomy" id="293382"/>
    <lineage>
        <taxon>Eukaryota</taxon>
        <taxon>Fungi</taxon>
        <taxon>Dikarya</taxon>
        <taxon>Ascomycota</taxon>
        <taxon>Pezizomycotina</taxon>
        <taxon>Eurotiomycetes</taxon>
        <taxon>Eurotiomycetidae</taxon>
        <taxon>Eurotiales</taxon>
        <taxon>Aspergillaceae</taxon>
        <taxon>Penicillium</taxon>
    </lineage>
</organism>
<keyword evidence="2" id="KW-1185">Reference proteome</keyword>
<dbReference type="Proteomes" id="UP001227192">
    <property type="component" value="Unassembled WGS sequence"/>
</dbReference>
<dbReference type="AlphaFoldDB" id="A0AAI9TLB6"/>
<name>A0AAI9TLB6_PENTH</name>
<evidence type="ECO:0000313" key="2">
    <source>
        <dbReference type="Proteomes" id="UP001227192"/>
    </source>
</evidence>
<reference evidence="1" key="1">
    <citation type="submission" date="2015-06" db="EMBL/GenBank/DDBJ databases">
        <authorList>
            <person name="Nguyen H."/>
        </authorList>
    </citation>
    <scope>NUCLEOTIDE SEQUENCE</scope>
    <source>
        <strain evidence="1">DAOM 180753</strain>
    </source>
</reference>